<dbReference type="Gene3D" id="3.40.50.720">
    <property type="entry name" value="NAD(P)-binding Rossmann-like Domain"/>
    <property type="match status" value="1"/>
</dbReference>
<comment type="catalytic activity">
    <reaction evidence="11">
        <text>K(+)(in) = K(+)(out)</text>
        <dbReference type="Rhea" id="RHEA:29463"/>
        <dbReference type="ChEBI" id="CHEBI:29103"/>
    </reaction>
</comment>
<evidence type="ECO:0000256" key="12">
    <source>
        <dbReference type="SAM" id="MobiDB-lite"/>
    </source>
</evidence>
<accession>A0A6S7GLD8</accession>
<dbReference type="PROSITE" id="PS51201">
    <property type="entry name" value="RCK_N"/>
    <property type="match status" value="1"/>
</dbReference>
<name>A0A6S7GLD8_PARCT</name>
<evidence type="ECO:0000256" key="9">
    <source>
        <dbReference type="ARBA" id="ARBA00023136"/>
    </source>
</evidence>
<evidence type="ECO:0000256" key="4">
    <source>
        <dbReference type="ARBA" id="ARBA00022692"/>
    </source>
</evidence>
<dbReference type="EMBL" id="CACRXK020000893">
    <property type="protein sequence ID" value="CAB3985631.1"/>
    <property type="molecule type" value="Genomic_DNA"/>
</dbReference>
<keyword evidence="4 13" id="KW-0812">Transmembrane</keyword>
<reference evidence="15" key="1">
    <citation type="submission" date="2020-04" db="EMBL/GenBank/DDBJ databases">
        <authorList>
            <person name="Alioto T."/>
            <person name="Alioto T."/>
            <person name="Gomez Garrido J."/>
        </authorList>
    </citation>
    <scope>NUCLEOTIDE SEQUENCE</scope>
    <source>
        <strain evidence="15">A484AB</strain>
    </source>
</reference>
<dbReference type="GO" id="GO:0015271">
    <property type="term" value="F:outward rectifier potassium channel activity"/>
    <property type="evidence" value="ECO:0007669"/>
    <property type="project" value="TreeGrafter"/>
</dbReference>
<evidence type="ECO:0000256" key="1">
    <source>
        <dbReference type="ARBA" id="ARBA00004141"/>
    </source>
</evidence>
<comment type="subcellular location">
    <subcellularLocation>
        <location evidence="1">Membrane</location>
        <topology evidence="1">Multi-pass membrane protein</topology>
    </subcellularLocation>
</comment>
<keyword evidence="9 13" id="KW-0472">Membrane</keyword>
<evidence type="ECO:0000256" key="10">
    <source>
        <dbReference type="ARBA" id="ARBA00023303"/>
    </source>
</evidence>
<dbReference type="PANTHER" id="PTHR10027">
    <property type="entry name" value="CALCIUM-ACTIVATED POTASSIUM CHANNEL ALPHA CHAIN"/>
    <property type="match status" value="1"/>
</dbReference>
<dbReference type="PANTHER" id="PTHR10027:SF10">
    <property type="entry name" value="SLOWPOKE 2, ISOFORM D"/>
    <property type="match status" value="1"/>
</dbReference>
<keyword evidence="2" id="KW-0813">Transport</keyword>
<keyword evidence="10 15" id="KW-0407">Ion channel</keyword>
<dbReference type="InterPro" id="IPR047871">
    <property type="entry name" value="K_chnl_Slo-like"/>
</dbReference>
<sequence length="883" mass="98706">MQNLSWTDRRELHLYSQSSRSTGRTCPYHNFHGYQTAGPKVDAKDDKDRVHVEHYANDNSLKERLIRLFLTNPKTSCRWDLFLVFLKLASCVLYVIRAEGDDDPMSAGCDGCPADRTSAKWCCPDINESSYWSLLWVDRPLILWILQTVIALFCFMEVIFIAFLEYKGGSILGKITLRMIVETFLTLPLFVSIFWKDLRNLYNPLYLNCWIAKSIAENMFNDVHRLQQQRSALMQKVLMVIGTLTSIIFTCVCGVQHFERAQHQWGTFKSLWFVVVTFSTVGYGDSVPGDWPAQTFVMFSIFMALIILPMQFEQLAFHMAQTQKEGGAFGGMLRGNNRHVVVCGSSLRPTLVLDFLKEFYAQSDLEECHVVLLCPQDIDSQLRMLIQVPAWAQKVSYIKGSALNDGDLERAKISVSEGVFILSDRNSPDKEGADRHTILRTWAIQDYAPQVPLYVQILQAENKFHVSFAEHVVCEDELKNALMAANCICPGITTLVTTLLHTLHQQDGSADVPWHDIFGRCAGNEIYDIKLGESTVFRPFNKKSFAYASFNAHRRYGVCLIGVRRANSSKVLLNPGSSYIMGYNDTCFYISMSSEEESAFKEVKESKSSKFGSSSGDFSDQSNKIMIEMSDTKNNGATATSVNYENEKDANSTGNGHVTASQQPATNPEQQTGNGVHFEQMKPPDALSVGSSVNYFVPSDSDVEDDLQDAMSGALAPSKIPDYVIEIPPISPYIGRVTMKCHLLPTSLPLCCLNLTSQCEHNPCPRQREEGAIILASPVVEAGLYNFILPLRSSNLPRLSLKPIVLLVGEVPTESFLQAICCFPMLYYIVGSVSSLDDLLEAGILNSDTVVVTRTAHAGSHDDEKDEEFMADALTIVSVQTIF</sequence>
<dbReference type="Gene3D" id="1.10.287.70">
    <property type="match status" value="1"/>
</dbReference>
<evidence type="ECO:0000256" key="2">
    <source>
        <dbReference type="ARBA" id="ARBA00022448"/>
    </source>
</evidence>
<feature type="transmembrane region" description="Helical" evidence="13">
    <location>
        <begin position="175"/>
        <end position="195"/>
    </location>
</feature>
<evidence type="ECO:0000256" key="5">
    <source>
        <dbReference type="ARBA" id="ARBA00022826"/>
    </source>
</evidence>
<dbReference type="InterPro" id="IPR003148">
    <property type="entry name" value="RCK_N"/>
</dbReference>
<feature type="transmembrane region" description="Helical" evidence="13">
    <location>
        <begin position="267"/>
        <end position="285"/>
    </location>
</feature>
<keyword evidence="7 13" id="KW-1133">Transmembrane helix</keyword>
<dbReference type="GO" id="GO:0005228">
    <property type="term" value="F:intracellular sodium-activated potassium channel activity"/>
    <property type="evidence" value="ECO:0007669"/>
    <property type="project" value="TreeGrafter"/>
</dbReference>
<dbReference type="AlphaFoldDB" id="A0A6S7GLD8"/>
<dbReference type="Pfam" id="PF07885">
    <property type="entry name" value="Ion_trans_2"/>
    <property type="match status" value="1"/>
</dbReference>
<evidence type="ECO:0000313" key="15">
    <source>
        <dbReference type="EMBL" id="CAB3985631.1"/>
    </source>
</evidence>
<feature type="domain" description="RCK N-terminal" evidence="14">
    <location>
        <begin position="337"/>
        <end position="473"/>
    </location>
</feature>
<dbReference type="GO" id="GO:0005886">
    <property type="term" value="C:plasma membrane"/>
    <property type="evidence" value="ECO:0007669"/>
    <property type="project" value="TreeGrafter"/>
</dbReference>
<dbReference type="FunFam" id="1.10.287.70:FF:000058">
    <property type="entry name" value="Potassium sodium-activated channel subfamily T member 2"/>
    <property type="match status" value="1"/>
</dbReference>
<keyword evidence="16" id="KW-1185">Reference proteome</keyword>
<evidence type="ECO:0000256" key="11">
    <source>
        <dbReference type="ARBA" id="ARBA00034430"/>
    </source>
</evidence>
<feature type="non-terminal residue" evidence="15">
    <location>
        <position position="883"/>
    </location>
</feature>
<feature type="region of interest" description="Disordered" evidence="12">
    <location>
        <begin position="646"/>
        <end position="674"/>
    </location>
</feature>
<gene>
    <name evidence="15" type="ORF">PACLA_8A027694</name>
</gene>
<keyword evidence="6" id="KW-0630">Potassium</keyword>
<dbReference type="Proteomes" id="UP001152795">
    <property type="component" value="Unassembled WGS sequence"/>
</dbReference>
<feature type="transmembrane region" description="Helical" evidence="13">
    <location>
        <begin position="77"/>
        <end position="96"/>
    </location>
</feature>
<evidence type="ECO:0000256" key="13">
    <source>
        <dbReference type="SAM" id="Phobius"/>
    </source>
</evidence>
<dbReference type="InterPro" id="IPR003929">
    <property type="entry name" value="K_chnl_BK_asu"/>
</dbReference>
<dbReference type="SUPFAM" id="SSF81324">
    <property type="entry name" value="Voltage-gated potassium channels"/>
    <property type="match status" value="1"/>
</dbReference>
<proteinExistence type="predicted"/>
<feature type="transmembrane region" description="Helical" evidence="13">
    <location>
        <begin position="237"/>
        <end position="255"/>
    </location>
</feature>
<keyword evidence="3" id="KW-0633">Potassium transport</keyword>
<evidence type="ECO:0000256" key="6">
    <source>
        <dbReference type="ARBA" id="ARBA00022958"/>
    </source>
</evidence>
<organism evidence="15 16">
    <name type="scientific">Paramuricea clavata</name>
    <name type="common">Red gorgonian</name>
    <name type="synonym">Violescent sea-whip</name>
    <dbReference type="NCBI Taxonomy" id="317549"/>
    <lineage>
        <taxon>Eukaryota</taxon>
        <taxon>Metazoa</taxon>
        <taxon>Cnidaria</taxon>
        <taxon>Anthozoa</taxon>
        <taxon>Octocorallia</taxon>
        <taxon>Malacalcyonacea</taxon>
        <taxon>Plexauridae</taxon>
        <taxon>Paramuricea</taxon>
    </lineage>
</organism>
<feature type="compositionally biased region" description="Polar residues" evidence="12">
    <location>
        <begin position="651"/>
        <end position="674"/>
    </location>
</feature>
<dbReference type="Pfam" id="PF22614">
    <property type="entry name" value="Slo-like_RCK"/>
    <property type="match status" value="2"/>
</dbReference>
<dbReference type="FunFam" id="3.40.50.720:FF:000011">
    <property type="entry name" value="Potassium channel subfamily T member 1"/>
    <property type="match status" value="1"/>
</dbReference>
<evidence type="ECO:0000313" key="16">
    <source>
        <dbReference type="Proteomes" id="UP001152795"/>
    </source>
</evidence>
<feature type="transmembrane region" description="Helical" evidence="13">
    <location>
        <begin position="141"/>
        <end position="163"/>
    </location>
</feature>
<dbReference type="InterPro" id="IPR013099">
    <property type="entry name" value="K_chnl_dom"/>
</dbReference>
<comment type="caution">
    <text evidence="15">The sequence shown here is derived from an EMBL/GenBank/DDBJ whole genome shotgun (WGS) entry which is preliminary data.</text>
</comment>
<protein>
    <submittedName>
        <fullName evidence="15">Potassium channel subfamily T member 1-like isoform X1</fullName>
    </submittedName>
</protein>
<evidence type="ECO:0000256" key="3">
    <source>
        <dbReference type="ARBA" id="ARBA00022538"/>
    </source>
</evidence>
<evidence type="ECO:0000256" key="7">
    <source>
        <dbReference type="ARBA" id="ARBA00022989"/>
    </source>
</evidence>
<evidence type="ECO:0000256" key="8">
    <source>
        <dbReference type="ARBA" id="ARBA00023065"/>
    </source>
</evidence>
<keyword evidence="8" id="KW-0406">Ion transport</keyword>
<evidence type="ECO:0000259" key="14">
    <source>
        <dbReference type="PROSITE" id="PS51201"/>
    </source>
</evidence>
<dbReference type="OrthoDB" id="257992at2759"/>
<dbReference type="Pfam" id="PF03493">
    <property type="entry name" value="BK_channel_a"/>
    <property type="match status" value="1"/>
</dbReference>
<keyword evidence="5" id="KW-0631">Potassium channel</keyword>